<feature type="compositionally biased region" description="Polar residues" evidence="3">
    <location>
        <begin position="428"/>
        <end position="437"/>
    </location>
</feature>
<evidence type="ECO:0000313" key="5">
    <source>
        <dbReference type="EMBL" id="DBA11476.1"/>
    </source>
</evidence>
<feature type="compositionally biased region" description="Basic and acidic residues" evidence="3">
    <location>
        <begin position="259"/>
        <end position="268"/>
    </location>
</feature>
<feature type="DNA-binding region" description="Homeobox" evidence="1">
    <location>
        <begin position="165"/>
        <end position="213"/>
    </location>
</feature>
<sequence>MATINRLRRVLETAAQITDLFSVSSVPPVEGCTGVQFVRLDVVIPHRDRLVADLTELQIGPSEQADIIVNFEERLSSIHQHYDQALKDALRELFVRGNLDEAFETRFRKSLSELFYANAQSAWKRFLAELKGVQLSKCHAVEEVHTSQLHSEAVAKSGRGHHSDAIRILEQAFAHTPNITQAEKYRLAEVTGLKPKQVTIWFQNRRNRKGRKPSSCELQINPSSELSPVKLASTPPASPTRDFTLSERKRKSYGALGRSGHDDTELRSDTPSSQIKKPRLPSASPGSSDAAATSDEYHNAFIPWSSPSSRSTSSSSASSGASDCFDTPTKSHNIFRYVNPRRYDGTAKAVMPDLTLSTQQLFVQQGVAQGQRSPFAGDNQNSFEVKAAGMCFSSLQIPDVLEDDSLMRSIQEALATHTSDQGFRREVSSSSWGTQPTTDDDEWVDEEDFAASPAGRQSTHVDGPLTAQAPSSQASSQNVHFAVSSSPSVVSSQQGQVMGSHAAADSRASATNTHDVFAYPADTNDQFFGLAQLFDPAASTHIPSSSPIALHQQQDPPVTSFALHGANTDTPNFNVDIEMSDIQEFLDTDILASSLPSSQQSSQGASTFASDHASAMQGANTGEAQFWMNFDLSSQAFMQV</sequence>
<feature type="compositionally biased region" description="Low complexity" evidence="3">
    <location>
        <begin position="305"/>
        <end position="322"/>
    </location>
</feature>
<dbReference type="SMART" id="SM00389">
    <property type="entry name" value="HOX"/>
    <property type="match status" value="1"/>
</dbReference>
<proteinExistence type="predicted"/>
<comment type="subcellular location">
    <subcellularLocation>
        <location evidence="1 2">Nucleus</location>
    </subcellularLocation>
</comment>
<feature type="compositionally biased region" description="Low complexity" evidence="3">
    <location>
        <begin position="281"/>
        <end position="294"/>
    </location>
</feature>
<feature type="compositionally biased region" description="Polar residues" evidence="3">
    <location>
        <begin position="216"/>
        <end position="226"/>
    </location>
</feature>
<dbReference type="InterPro" id="IPR009057">
    <property type="entry name" value="Homeodomain-like_sf"/>
</dbReference>
<reference evidence="5" key="1">
    <citation type="submission" date="2022-09" db="EMBL/GenBank/DDBJ databases">
        <authorList>
            <person name="Steins L."/>
            <person name="Guerreiro M.A."/>
            <person name="Duhamel M."/>
            <person name="Liu F."/>
            <person name="Wang Q.-M."/>
            <person name="Boekhout T."/>
            <person name="Begerow D."/>
        </authorList>
    </citation>
    <scope>NUCLEOTIDE SEQUENCE</scope>
    <source>
        <strain evidence="5">GHG001</strain>
    </source>
</reference>
<name>A0AA48P7F5_9BASI</name>
<evidence type="ECO:0000259" key="4">
    <source>
        <dbReference type="PROSITE" id="PS50071"/>
    </source>
</evidence>
<dbReference type="InterPro" id="IPR001356">
    <property type="entry name" value="HD"/>
</dbReference>
<feature type="compositionally biased region" description="Acidic residues" evidence="3">
    <location>
        <begin position="438"/>
        <end position="449"/>
    </location>
</feature>
<feature type="compositionally biased region" description="Low complexity" evidence="3">
    <location>
        <begin position="467"/>
        <end position="480"/>
    </location>
</feature>
<reference evidence="5" key="2">
    <citation type="journal article" date="2023" name="BMC Genomics">
        <title>Comparative genomics of smut fungi suggest the ability of meiosis and mating in asexual species of the genus Pseudozyma (Ustilaginales).</title>
        <authorList>
            <person name="Steins L."/>
            <person name="Guerreiro M.A."/>
            <person name="Duhamel M."/>
            <person name="Liu F."/>
            <person name="Wang Q.M."/>
            <person name="Boekhout T."/>
            <person name="Begerow D."/>
        </authorList>
    </citation>
    <scope>NUCLEOTIDE SEQUENCE</scope>
    <source>
        <strain evidence="5">GHG001</strain>
    </source>
</reference>
<dbReference type="AlphaFoldDB" id="A0AA48P7F5"/>
<dbReference type="Pfam" id="PF00046">
    <property type="entry name" value="Homeodomain"/>
    <property type="match status" value="1"/>
</dbReference>
<evidence type="ECO:0000256" key="1">
    <source>
        <dbReference type="PROSITE-ProRule" id="PRU00108"/>
    </source>
</evidence>
<dbReference type="Gene3D" id="1.10.10.60">
    <property type="entry name" value="Homeodomain-like"/>
    <property type="match status" value="1"/>
</dbReference>
<keyword evidence="1 2" id="KW-0371">Homeobox</keyword>
<dbReference type="PROSITE" id="PS50071">
    <property type="entry name" value="HOMEOBOX_2"/>
    <property type="match status" value="1"/>
</dbReference>
<keyword evidence="1 2" id="KW-0238">DNA-binding</keyword>
<dbReference type="CDD" id="cd00086">
    <property type="entry name" value="homeodomain"/>
    <property type="match status" value="1"/>
</dbReference>
<dbReference type="GO" id="GO:0003677">
    <property type="term" value="F:DNA binding"/>
    <property type="evidence" value="ECO:0007669"/>
    <property type="project" value="UniProtKB-UniRule"/>
</dbReference>
<organism evidence="5">
    <name type="scientific">Kalmanozyma brasiliensis</name>
    <dbReference type="NCBI Taxonomy" id="1392244"/>
    <lineage>
        <taxon>Eukaryota</taxon>
        <taxon>Fungi</taxon>
        <taxon>Dikarya</taxon>
        <taxon>Basidiomycota</taxon>
        <taxon>Ustilaginomycotina</taxon>
        <taxon>Ustilaginomycetes</taxon>
        <taxon>Ustilaginales</taxon>
        <taxon>Ustilaginaceae</taxon>
        <taxon>Kalmanozyma</taxon>
    </lineage>
</organism>
<evidence type="ECO:0000256" key="3">
    <source>
        <dbReference type="SAM" id="MobiDB-lite"/>
    </source>
</evidence>
<dbReference type="EMBL" id="BK062515">
    <property type="protein sequence ID" value="DBA11476.1"/>
    <property type="molecule type" value="Genomic_DNA"/>
</dbReference>
<keyword evidence="1 2" id="KW-0539">Nucleus</keyword>
<gene>
    <name evidence="5" type="primary">bW</name>
</gene>
<feature type="region of interest" description="Disordered" evidence="3">
    <location>
        <begin position="417"/>
        <end position="480"/>
    </location>
</feature>
<evidence type="ECO:0000256" key="2">
    <source>
        <dbReference type="RuleBase" id="RU000682"/>
    </source>
</evidence>
<dbReference type="SUPFAM" id="SSF46689">
    <property type="entry name" value="Homeodomain-like"/>
    <property type="match status" value="1"/>
</dbReference>
<accession>A0AA48P7F5</accession>
<protein>
    <submittedName>
        <fullName evidence="5">BW</fullName>
    </submittedName>
</protein>
<dbReference type="GO" id="GO:0005634">
    <property type="term" value="C:nucleus"/>
    <property type="evidence" value="ECO:0007669"/>
    <property type="project" value="UniProtKB-SubCell"/>
</dbReference>
<feature type="region of interest" description="Disordered" evidence="3">
    <location>
        <begin position="204"/>
        <end position="325"/>
    </location>
</feature>
<dbReference type="OMA" id="HTPNITQ"/>
<feature type="domain" description="Homeobox" evidence="4">
    <location>
        <begin position="163"/>
        <end position="212"/>
    </location>
</feature>